<evidence type="ECO:0000256" key="5">
    <source>
        <dbReference type="ARBA" id="ARBA00023136"/>
    </source>
</evidence>
<keyword evidence="3" id="KW-0813">Transport</keyword>
<dbReference type="Gene3D" id="3.40.50.300">
    <property type="entry name" value="P-loop containing nucleotide triphosphate hydrolases"/>
    <property type="match status" value="1"/>
</dbReference>
<gene>
    <name evidence="7" type="ORF">CHH61_24955</name>
</gene>
<evidence type="ECO:0000256" key="3">
    <source>
        <dbReference type="ARBA" id="ARBA00022448"/>
    </source>
</evidence>
<dbReference type="Proteomes" id="UP000216133">
    <property type="component" value="Unassembled WGS sequence"/>
</dbReference>
<sequence length="64" mass="6776">MNAINNLNLQIGKGEIVCLVGESGSGKTITSLSIMRLIDFNNGEVTNGDIQLEGQSLIGLSKKK</sequence>
<evidence type="ECO:0000256" key="4">
    <source>
        <dbReference type="ARBA" id="ARBA00022475"/>
    </source>
</evidence>
<evidence type="ECO:0000256" key="1">
    <source>
        <dbReference type="ARBA" id="ARBA00004370"/>
    </source>
</evidence>
<dbReference type="InterPro" id="IPR003439">
    <property type="entry name" value="ABC_transporter-like_ATP-bd"/>
</dbReference>
<dbReference type="InterPro" id="IPR050388">
    <property type="entry name" value="ABC_Ni/Peptide_Import"/>
</dbReference>
<feature type="non-terminal residue" evidence="7">
    <location>
        <position position="64"/>
    </location>
</feature>
<keyword evidence="5" id="KW-0472">Membrane</keyword>
<dbReference type="EMBL" id="NPBS01000656">
    <property type="protein sequence ID" value="PAF12743.1"/>
    <property type="molecule type" value="Genomic_DNA"/>
</dbReference>
<keyword evidence="7" id="KW-0067">ATP-binding</keyword>
<dbReference type="SUPFAM" id="SSF52540">
    <property type="entry name" value="P-loop containing nucleoside triphosphate hydrolases"/>
    <property type="match status" value="1"/>
</dbReference>
<feature type="domain" description="ABC transporter" evidence="6">
    <location>
        <begin position="4"/>
        <end position="52"/>
    </location>
</feature>
<dbReference type="PANTHER" id="PTHR43297:SF2">
    <property type="entry name" value="DIPEPTIDE TRANSPORT ATP-BINDING PROTEIN DPPD"/>
    <property type="match status" value="1"/>
</dbReference>
<accession>A0A268QXE5</accession>
<evidence type="ECO:0000313" key="8">
    <source>
        <dbReference type="Proteomes" id="UP000216133"/>
    </source>
</evidence>
<comment type="caution">
    <text evidence="7">The sequence shown here is derived from an EMBL/GenBank/DDBJ whole genome shotgun (WGS) entry which is preliminary data.</text>
</comment>
<dbReference type="GO" id="GO:0016887">
    <property type="term" value="F:ATP hydrolysis activity"/>
    <property type="evidence" value="ECO:0007669"/>
    <property type="project" value="InterPro"/>
</dbReference>
<comment type="similarity">
    <text evidence="2">Belongs to the ABC transporter superfamily.</text>
</comment>
<name>A0A268QXE5_SHOCL</name>
<dbReference type="GO" id="GO:0005524">
    <property type="term" value="F:ATP binding"/>
    <property type="evidence" value="ECO:0007669"/>
    <property type="project" value="UniProtKB-KW"/>
</dbReference>
<comment type="subcellular location">
    <subcellularLocation>
        <location evidence="1">Membrane</location>
    </subcellularLocation>
</comment>
<keyword evidence="7" id="KW-0547">Nucleotide-binding</keyword>
<dbReference type="AlphaFoldDB" id="A0A268QXE5"/>
<evidence type="ECO:0000259" key="6">
    <source>
        <dbReference type="Pfam" id="PF00005"/>
    </source>
</evidence>
<dbReference type="GO" id="GO:0016020">
    <property type="term" value="C:membrane"/>
    <property type="evidence" value="ECO:0007669"/>
    <property type="project" value="UniProtKB-SubCell"/>
</dbReference>
<proteinExistence type="inferred from homology"/>
<protein>
    <submittedName>
        <fullName evidence="7">Peptide ABC transporter ATP-binding protein</fullName>
    </submittedName>
</protein>
<organism evidence="7 8">
    <name type="scientific">Shouchella clausii</name>
    <name type="common">Alkalihalobacillus clausii</name>
    <dbReference type="NCBI Taxonomy" id="79880"/>
    <lineage>
        <taxon>Bacteria</taxon>
        <taxon>Bacillati</taxon>
        <taxon>Bacillota</taxon>
        <taxon>Bacilli</taxon>
        <taxon>Bacillales</taxon>
        <taxon>Bacillaceae</taxon>
        <taxon>Shouchella</taxon>
    </lineage>
</organism>
<dbReference type="PANTHER" id="PTHR43297">
    <property type="entry name" value="OLIGOPEPTIDE TRANSPORT ATP-BINDING PROTEIN APPD"/>
    <property type="match status" value="1"/>
</dbReference>
<keyword evidence="4" id="KW-1003">Cell membrane</keyword>
<evidence type="ECO:0000313" key="7">
    <source>
        <dbReference type="EMBL" id="PAF12743.1"/>
    </source>
</evidence>
<dbReference type="Pfam" id="PF00005">
    <property type="entry name" value="ABC_tran"/>
    <property type="match status" value="1"/>
</dbReference>
<evidence type="ECO:0000256" key="2">
    <source>
        <dbReference type="ARBA" id="ARBA00005417"/>
    </source>
</evidence>
<reference evidence="7 8" key="1">
    <citation type="submission" date="2017-07" db="EMBL/GenBank/DDBJ databases">
        <title>Isolation and whole genome analysis of endospore-forming bacteria from heroin.</title>
        <authorList>
            <person name="Kalinowski J."/>
            <person name="Ahrens B."/>
            <person name="Al-Dilaimi A."/>
            <person name="Winkler A."/>
            <person name="Wibberg D."/>
            <person name="Schleenbecker U."/>
            <person name="Ruckert C."/>
            <person name="Wolfel R."/>
            <person name="Grass G."/>
        </authorList>
    </citation>
    <scope>NUCLEOTIDE SEQUENCE [LARGE SCALE GENOMIC DNA]</scope>
    <source>
        <strain evidence="7 8">7523-2</strain>
    </source>
</reference>
<dbReference type="InterPro" id="IPR027417">
    <property type="entry name" value="P-loop_NTPase"/>
</dbReference>